<feature type="region of interest" description="Disordered" evidence="5">
    <location>
        <begin position="152"/>
        <end position="179"/>
    </location>
</feature>
<keyword evidence="3 6" id="KW-1133">Transmembrane helix</keyword>
<proteinExistence type="predicted"/>
<evidence type="ECO:0000256" key="6">
    <source>
        <dbReference type="SAM" id="Phobius"/>
    </source>
</evidence>
<organism evidence="7 8">
    <name type="scientific">Spongiactinospora rosea</name>
    <dbReference type="NCBI Taxonomy" id="2248750"/>
    <lineage>
        <taxon>Bacteria</taxon>
        <taxon>Bacillati</taxon>
        <taxon>Actinomycetota</taxon>
        <taxon>Actinomycetes</taxon>
        <taxon>Streptosporangiales</taxon>
        <taxon>Streptosporangiaceae</taxon>
        <taxon>Spongiactinospora</taxon>
    </lineage>
</organism>
<accession>A0A366LNH4</accession>
<name>A0A366LNH4_9ACTN</name>
<dbReference type="EMBL" id="QMEY01000023">
    <property type="protein sequence ID" value="RBQ15466.1"/>
    <property type="molecule type" value="Genomic_DNA"/>
</dbReference>
<dbReference type="Proteomes" id="UP000253303">
    <property type="component" value="Unassembled WGS sequence"/>
</dbReference>
<evidence type="ECO:0000313" key="7">
    <source>
        <dbReference type="EMBL" id="RBQ15466.1"/>
    </source>
</evidence>
<keyword evidence="4 6" id="KW-0472">Membrane</keyword>
<dbReference type="InterPro" id="IPR032808">
    <property type="entry name" value="DoxX"/>
</dbReference>
<feature type="transmembrane region" description="Helical" evidence="6">
    <location>
        <begin position="113"/>
        <end position="135"/>
    </location>
</feature>
<feature type="transmembrane region" description="Helical" evidence="6">
    <location>
        <begin position="72"/>
        <end position="93"/>
    </location>
</feature>
<protein>
    <recommendedName>
        <fullName evidence="9">DoxX family protein</fullName>
    </recommendedName>
</protein>
<dbReference type="AlphaFoldDB" id="A0A366LNH4"/>
<evidence type="ECO:0000256" key="3">
    <source>
        <dbReference type="ARBA" id="ARBA00022989"/>
    </source>
</evidence>
<evidence type="ECO:0000313" key="8">
    <source>
        <dbReference type="Proteomes" id="UP000253303"/>
    </source>
</evidence>
<feature type="compositionally biased region" description="Basic and acidic residues" evidence="5">
    <location>
        <begin position="158"/>
        <end position="179"/>
    </location>
</feature>
<dbReference type="Pfam" id="PF13564">
    <property type="entry name" value="DoxX_2"/>
    <property type="match status" value="1"/>
</dbReference>
<dbReference type="GO" id="GO:0016020">
    <property type="term" value="C:membrane"/>
    <property type="evidence" value="ECO:0007669"/>
    <property type="project" value="UniProtKB-SubCell"/>
</dbReference>
<evidence type="ECO:0000256" key="1">
    <source>
        <dbReference type="ARBA" id="ARBA00004141"/>
    </source>
</evidence>
<comment type="subcellular location">
    <subcellularLocation>
        <location evidence="1">Membrane</location>
        <topology evidence="1">Multi-pass membrane protein</topology>
    </subcellularLocation>
</comment>
<sequence length="254" mass="26991">MWIGGRRARDDVVTASPVERQETMSVANRTWNTALWGLQAVAAGGFLLAALRKFAGVEPAPSTFAAIGLGDWFRYFVGGIEVAGAAALLVPSLTGLAGLAFTGLTAGAAFAKVIVVDGGAATPLALLAVSALVAWGRRGSTARLWTRLTHREKRPRGRGREAGSWRLTEAEPDRGSGVRGRWEVPVHLDRQVTMGHGGHRAGEGDRVARMRGGLQLDVDAPDHGVRPAPVRHIAFHHAHGEEHREEGVARHGGP</sequence>
<reference evidence="7 8" key="1">
    <citation type="submission" date="2018-06" db="EMBL/GenBank/DDBJ databases">
        <title>Sphaerisporangium craniellae sp. nov., isolated from a marine sponge in the South China Sea.</title>
        <authorList>
            <person name="Li L."/>
        </authorList>
    </citation>
    <scope>NUCLEOTIDE SEQUENCE [LARGE SCALE GENOMIC DNA]</scope>
    <source>
        <strain evidence="7 8">LHW63015</strain>
    </source>
</reference>
<evidence type="ECO:0000256" key="5">
    <source>
        <dbReference type="SAM" id="MobiDB-lite"/>
    </source>
</evidence>
<evidence type="ECO:0000256" key="2">
    <source>
        <dbReference type="ARBA" id="ARBA00022692"/>
    </source>
</evidence>
<evidence type="ECO:0008006" key="9">
    <source>
        <dbReference type="Google" id="ProtNLM"/>
    </source>
</evidence>
<gene>
    <name evidence="7" type="ORF">DP939_35875</name>
</gene>
<evidence type="ECO:0000256" key="4">
    <source>
        <dbReference type="ARBA" id="ARBA00023136"/>
    </source>
</evidence>
<comment type="caution">
    <text evidence="7">The sequence shown here is derived from an EMBL/GenBank/DDBJ whole genome shotgun (WGS) entry which is preliminary data.</text>
</comment>
<keyword evidence="8" id="KW-1185">Reference proteome</keyword>
<keyword evidence="2 6" id="KW-0812">Transmembrane</keyword>